<name>A0A0F9FN19_9ZZZZ</name>
<dbReference type="InterPro" id="IPR041492">
    <property type="entry name" value="HAD_2"/>
</dbReference>
<dbReference type="GO" id="GO:0008967">
    <property type="term" value="F:phosphoglycolate phosphatase activity"/>
    <property type="evidence" value="ECO:0007669"/>
    <property type="project" value="TreeGrafter"/>
</dbReference>
<dbReference type="InterPro" id="IPR050155">
    <property type="entry name" value="HAD-like_hydrolase_sf"/>
</dbReference>
<sequence>MDFKYYLFDLDNCLIHYPNFVDFFDNLLVENLKNFSKNTPPQKERKELLYAEEKYNDILRQWGISDCELFWKLFNEIDFKNRKKLIEKSEIFLFKKVKSVLQRLRDENKKVALISNTPNYIVDYILEKFRLNKYFDEVLRIDYNKNQNLAKPSPYGILSILDKLKYNSESSNAIMIGDSMVDIVAAKRANIYGCLIVREASNETLGFEVWDHNPDFIIYSLDDLLEL</sequence>
<dbReference type="PANTHER" id="PTHR43434">
    <property type="entry name" value="PHOSPHOGLYCOLATE PHOSPHATASE"/>
    <property type="match status" value="1"/>
</dbReference>
<dbReference type="SFLD" id="SFLDG01129">
    <property type="entry name" value="C1.5:_HAD__Beta-PGM__Phosphata"/>
    <property type="match status" value="1"/>
</dbReference>
<reference evidence="1" key="1">
    <citation type="journal article" date="2015" name="Nature">
        <title>Complex archaea that bridge the gap between prokaryotes and eukaryotes.</title>
        <authorList>
            <person name="Spang A."/>
            <person name="Saw J.H."/>
            <person name="Jorgensen S.L."/>
            <person name="Zaremba-Niedzwiedzka K."/>
            <person name="Martijn J."/>
            <person name="Lind A.E."/>
            <person name="van Eijk R."/>
            <person name="Schleper C."/>
            <person name="Guy L."/>
            <person name="Ettema T.J."/>
        </authorList>
    </citation>
    <scope>NUCLEOTIDE SEQUENCE</scope>
</reference>
<evidence type="ECO:0008006" key="2">
    <source>
        <dbReference type="Google" id="ProtNLM"/>
    </source>
</evidence>
<gene>
    <name evidence="1" type="ORF">LCGC14_1932810</name>
</gene>
<dbReference type="AlphaFoldDB" id="A0A0F9FN19"/>
<proteinExistence type="predicted"/>
<accession>A0A0F9FN19</accession>
<protein>
    <recommendedName>
        <fullName evidence="2">FCP1 homology domain-containing protein</fullName>
    </recommendedName>
</protein>
<dbReference type="PANTHER" id="PTHR43434:SF1">
    <property type="entry name" value="PHOSPHOGLYCOLATE PHOSPHATASE"/>
    <property type="match status" value="1"/>
</dbReference>
<dbReference type="InterPro" id="IPR023214">
    <property type="entry name" value="HAD_sf"/>
</dbReference>
<dbReference type="GO" id="GO:0005829">
    <property type="term" value="C:cytosol"/>
    <property type="evidence" value="ECO:0007669"/>
    <property type="project" value="TreeGrafter"/>
</dbReference>
<dbReference type="SFLD" id="SFLDS00003">
    <property type="entry name" value="Haloacid_Dehalogenase"/>
    <property type="match status" value="1"/>
</dbReference>
<dbReference type="SUPFAM" id="SSF56784">
    <property type="entry name" value="HAD-like"/>
    <property type="match status" value="1"/>
</dbReference>
<comment type="caution">
    <text evidence="1">The sequence shown here is derived from an EMBL/GenBank/DDBJ whole genome shotgun (WGS) entry which is preliminary data.</text>
</comment>
<organism evidence="1">
    <name type="scientific">marine sediment metagenome</name>
    <dbReference type="NCBI Taxonomy" id="412755"/>
    <lineage>
        <taxon>unclassified sequences</taxon>
        <taxon>metagenomes</taxon>
        <taxon>ecological metagenomes</taxon>
    </lineage>
</organism>
<dbReference type="Gene3D" id="3.40.50.1000">
    <property type="entry name" value="HAD superfamily/HAD-like"/>
    <property type="match status" value="1"/>
</dbReference>
<dbReference type="InterPro" id="IPR036412">
    <property type="entry name" value="HAD-like_sf"/>
</dbReference>
<evidence type="ECO:0000313" key="1">
    <source>
        <dbReference type="EMBL" id="KKL87628.1"/>
    </source>
</evidence>
<dbReference type="EMBL" id="LAZR01020785">
    <property type="protein sequence ID" value="KKL87628.1"/>
    <property type="molecule type" value="Genomic_DNA"/>
</dbReference>
<dbReference type="GO" id="GO:0006281">
    <property type="term" value="P:DNA repair"/>
    <property type="evidence" value="ECO:0007669"/>
    <property type="project" value="TreeGrafter"/>
</dbReference>
<dbReference type="Pfam" id="PF13419">
    <property type="entry name" value="HAD_2"/>
    <property type="match status" value="1"/>
</dbReference>